<gene>
    <name evidence="2" type="ORF">DEBURN_LOCUS11138</name>
</gene>
<name>A0A9N9DIR7_9GLOM</name>
<accession>A0A9N9DIR7</accession>
<feature type="non-terminal residue" evidence="2">
    <location>
        <position position="320"/>
    </location>
</feature>
<evidence type="ECO:0000313" key="2">
    <source>
        <dbReference type="EMBL" id="CAG8640302.1"/>
    </source>
</evidence>
<dbReference type="EMBL" id="CAJVPK010004907">
    <property type="protein sequence ID" value="CAG8640302.1"/>
    <property type="molecule type" value="Genomic_DNA"/>
</dbReference>
<keyword evidence="3" id="KW-1185">Reference proteome</keyword>
<sequence>LVVISYTQMNETTDERKKRLNRERQQRYQQKKRSTTTNEKIMEMQLEKRKNTITKESQLETIPSVPILKAPQMWLDERTANLSIKSPVFTTCCANGKVLLPPLQEPPSHLNSLLTGTESRACLFQQKIKMYNAAFTFTSMGVKIDQQMINTSGIYTFRIHGEIYHRIGTLLPDPNANPQFAQIYIYDTNNEIQNRMNIIPDLDPIILAELQQMLHQVNPYVKIFHQARDIFKNDPMIDLRMVITNNRTKDPRHYNVPSAAEVAIIMAEDGQETNPMKRDIILQSHKGGFQRISEIHNLYMPLHYVLMFPKGEDGWHPFIP</sequence>
<dbReference type="PANTHER" id="PTHR45786">
    <property type="entry name" value="DNA BINDING PROTEIN-LIKE"/>
    <property type="match status" value="1"/>
</dbReference>
<proteinExistence type="predicted"/>
<dbReference type="AlphaFoldDB" id="A0A9N9DIR7"/>
<dbReference type="PANTHER" id="PTHR45786:SF74">
    <property type="entry name" value="ATP-DEPENDENT DNA HELICASE"/>
    <property type="match status" value="1"/>
</dbReference>
<organism evidence="2 3">
    <name type="scientific">Diversispora eburnea</name>
    <dbReference type="NCBI Taxonomy" id="1213867"/>
    <lineage>
        <taxon>Eukaryota</taxon>
        <taxon>Fungi</taxon>
        <taxon>Fungi incertae sedis</taxon>
        <taxon>Mucoromycota</taxon>
        <taxon>Glomeromycotina</taxon>
        <taxon>Glomeromycetes</taxon>
        <taxon>Diversisporales</taxon>
        <taxon>Diversisporaceae</taxon>
        <taxon>Diversispora</taxon>
    </lineage>
</organism>
<evidence type="ECO:0000313" key="3">
    <source>
        <dbReference type="Proteomes" id="UP000789706"/>
    </source>
</evidence>
<dbReference type="OrthoDB" id="1748060at2759"/>
<feature type="region of interest" description="Disordered" evidence="1">
    <location>
        <begin position="13"/>
        <end position="37"/>
    </location>
</feature>
<comment type="caution">
    <text evidence="2">The sequence shown here is derived from an EMBL/GenBank/DDBJ whole genome shotgun (WGS) entry which is preliminary data.</text>
</comment>
<dbReference type="Proteomes" id="UP000789706">
    <property type="component" value="Unassembled WGS sequence"/>
</dbReference>
<feature type="compositionally biased region" description="Basic and acidic residues" evidence="1">
    <location>
        <begin position="13"/>
        <end position="26"/>
    </location>
</feature>
<protein>
    <submittedName>
        <fullName evidence="2">2430_t:CDS:1</fullName>
    </submittedName>
</protein>
<feature type="non-terminal residue" evidence="2">
    <location>
        <position position="1"/>
    </location>
</feature>
<evidence type="ECO:0000256" key="1">
    <source>
        <dbReference type="SAM" id="MobiDB-lite"/>
    </source>
</evidence>
<reference evidence="2" key="1">
    <citation type="submission" date="2021-06" db="EMBL/GenBank/DDBJ databases">
        <authorList>
            <person name="Kallberg Y."/>
            <person name="Tangrot J."/>
            <person name="Rosling A."/>
        </authorList>
    </citation>
    <scope>NUCLEOTIDE SEQUENCE</scope>
    <source>
        <strain evidence="2">AZ414A</strain>
    </source>
</reference>